<dbReference type="EMBL" id="QLUW01000007">
    <property type="protein sequence ID" value="RAP73408.1"/>
    <property type="molecule type" value="Genomic_DNA"/>
</dbReference>
<reference evidence="2 3" key="1">
    <citation type="submission" date="2018-06" db="EMBL/GenBank/DDBJ databases">
        <title>Paenibacillus montanisoli sp. nov., isolated from mountain area soil.</title>
        <authorList>
            <person name="Wu M."/>
        </authorList>
    </citation>
    <scope>NUCLEOTIDE SEQUENCE [LARGE SCALE GENOMIC DNA]</scope>
    <source>
        <strain evidence="2 3">RA17</strain>
    </source>
</reference>
<keyword evidence="1" id="KW-0812">Transmembrane</keyword>
<feature type="transmembrane region" description="Helical" evidence="1">
    <location>
        <begin position="37"/>
        <end position="56"/>
    </location>
</feature>
<keyword evidence="3" id="KW-1185">Reference proteome</keyword>
<sequence>MGSKQDFVMVVVPFSEIKKFFLIDIVGGTLLYYTIKLPLHSVAAAMLGSMVGPLLIRRTLRTPRKR</sequence>
<accession>A0A328TSF1</accession>
<dbReference type="RefSeq" id="WP_112885549.1">
    <property type="nucleotide sequence ID" value="NZ_QLUW01000007.1"/>
</dbReference>
<evidence type="ECO:0000313" key="3">
    <source>
        <dbReference type="Proteomes" id="UP000249260"/>
    </source>
</evidence>
<protein>
    <submittedName>
        <fullName evidence="2">Uncharacterized protein</fullName>
    </submittedName>
</protein>
<proteinExistence type="predicted"/>
<name>A0A328TSF1_9BACL</name>
<comment type="caution">
    <text evidence="2">The sequence shown here is derived from an EMBL/GenBank/DDBJ whole genome shotgun (WGS) entry which is preliminary data.</text>
</comment>
<organism evidence="2 3">
    <name type="scientific">Paenibacillus montanisoli</name>
    <dbReference type="NCBI Taxonomy" id="2081970"/>
    <lineage>
        <taxon>Bacteria</taxon>
        <taxon>Bacillati</taxon>
        <taxon>Bacillota</taxon>
        <taxon>Bacilli</taxon>
        <taxon>Bacillales</taxon>
        <taxon>Paenibacillaceae</taxon>
        <taxon>Paenibacillus</taxon>
    </lineage>
</organism>
<dbReference type="Proteomes" id="UP000249260">
    <property type="component" value="Unassembled WGS sequence"/>
</dbReference>
<dbReference type="AlphaFoldDB" id="A0A328TSF1"/>
<keyword evidence="1" id="KW-1133">Transmembrane helix</keyword>
<evidence type="ECO:0000313" key="2">
    <source>
        <dbReference type="EMBL" id="RAP73408.1"/>
    </source>
</evidence>
<gene>
    <name evidence="2" type="ORF">DL346_27275</name>
</gene>
<evidence type="ECO:0000256" key="1">
    <source>
        <dbReference type="SAM" id="Phobius"/>
    </source>
</evidence>
<dbReference type="OrthoDB" id="2650756at2"/>
<keyword evidence="1" id="KW-0472">Membrane</keyword>